<dbReference type="InterPro" id="IPR003018">
    <property type="entry name" value="GAF"/>
</dbReference>
<dbReference type="PROSITE" id="PS50921">
    <property type="entry name" value="ANTAR"/>
    <property type="match status" value="1"/>
</dbReference>
<dbReference type="PIRSF" id="PIRSF036625">
    <property type="entry name" value="GAF_ANTAR"/>
    <property type="match status" value="1"/>
</dbReference>
<dbReference type="Pfam" id="PF13185">
    <property type="entry name" value="GAF_2"/>
    <property type="match status" value="1"/>
</dbReference>
<dbReference type="Pfam" id="PF03861">
    <property type="entry name" value="ANTAR"/>
    <property type="match status" value="1"/>
</dbReference>
<dbReference type="Gene3D" id="3.30.450.40">
    <property type="match status" value="1"/>
</dbReference>
<accession>A0A921MUA9</accession>
<keyword evidence="1" id="KW-0805">Transcription regulation</keyword>
<dbReference type="GO" id="GO:0003723">
    <property type="term" value="F:RNA binding"/>
    <property type="evidence" value="ECO:0007669"/>
    <property type="project" value="InterPro"/>
</dbReference>
<evidence type="ECO:0000313" key="5">
    <source>
        <dbReference type="Proteomes" id="UP000742460"/>
    </source>
</evidence>
<dbReference type="EMBL" id="DYUE01000076">
    <property type="protein sequence ID" value="HJG90660.1"/>
    <property type="molecule type" value="Genomic_DNA"/>
</dbReference>
<name>A0A921MUA9_9MICO</name>
<dbReference type="InterPro" id="IPR036388">
    <property type="entry name" value="WH-like_DNA-bd_sf"/>
</dbReference>
<dbReference type="Gene3D" id="1.10.10.10">
    <property type="entry name" value="Winged helix-like DNA-binding domain superfamily/Winged helix DNA-binding domain"/>
    <property type="match status" value="1"/>
</dbReference>
<gene>
    <name evidence="4" type="ORF">K8V81_02930</name>
</gene>
<comment type="caution">
    <text evidence="4">The sequence shown here is derived from an EMBL/GenBank/DDBJ whole genome shotgun (WGS) entry which is preliminary data.</text>
</comment>
<dbReference type="InterPro" id="IPR012074">
    <property type="entry name" value="GAF_ANTAR"/>
</dbReference>
<organism evidence="4 5">
    <name type="scientific">Brachybacterium massiliense</name>
    <dbReference type="NCBI Taxonomy" id="1755098"/>
    <lineage>
        <taxon>Bacteria</taxon>
        <taxon>Bacillati</taxon>
        <taxon>Actinomycetota</taxon>
        <taxon>Actinomycetes</taxon>
        <taxon>Micrococcales</taxon>
        <taxon>Dermabacteraceae</taxon>
        <taxon>Brachybacterium</taxon>
    </lineage>
</organism>
<dbReference type="SUPFAM" id="SSF55781">
    <property type="entry name" value="GAF domain-like"/>
    <property type="match status" value="1"/>
</dbReference>
<dbReference type="Proteomes" id="UP000742460">
    <property type="component" value="Unassembled WGS sequence"/>
</dbReference>
<dbReference type="InterPro" id="IPR005561">
    <property type="entry name" value="ANTAR"/>
</dbReference>
<dbReference type="SMART" id="SM01012">
    <property type="entry name" value="ANTAR"/>
    <property type="match status" value="1"/>
</dbReference>
<evidence type="ECO:0000259" key="3">
    <source>
        <dbReference type="PROSITE" id="PS50921"/>
    </source>
</evidence>
<proteinExistence type="predicted"/>
<evidence type="ECO:0000256" key="2">
    <source>
        <dbReference type="ARBA" id="ARBA00023163"/>
    </source>
</evidence>
<dbReference type="InterPro" id="IPR029016">
    <property type="entry name" value="GAF-like_dom_sf"/>
</dbReference>
<reference evidence="4" key="2">
    <citation type="submission" date="2021-09" db="EMBL/GenBank/DDBJ databases">
        <authorList>
            <person name="Gilroy R."/>
        </authorList>
    </citation>
    <scope>NUCLEOTIDE SEQUENCE</scope>
    <source>
        <strain evidence="4">ChiGjej5B5-22894</strain>
    </source>
</reference>
<evidence type="ECO:0000256" key="1">
    <source>
        <dbReference type="ARBA" id="ARBA00023015"/>
    </source>
</evidence>
<dbReference type="AlphaFoldDB" id="A0A921MUA9"/>
<reference evidence="4" key="1">
    <citation type="journal article" date="2021" name="PeerJ">
        <title>Extensive microbial diversity within the chicken gut microbiome revealed by metagenomics and culture.</title>
        <authorList>
            <person name="Gilroy R."/>
            <person name="Ravi A."/>
            <person name="Getino M."/>
            <person name="Pursley I."/>
            <person name="Horton D.L."/>
            <person name="Alikhan N.F."/>
            <person name="Baker D."/>
            <person name="Gharbi K."/>
            <person name="Hall N."/>
            <person name="Watson M."/>
            <person name="Adriaenssens E.M."/>
            <person name="Foster-Nyarko E."/>
            <person name="Jarju S."/>
            <person name="Secka A."/>
            <person name="Antonio M."/>
            <person name="Oren A."/>
            <person name="Chaudhuri R.R."/>
            <person name="La Ragione R."/>
            <person name="Hildebrand F."/>
            <person name="Pallen M.J."/>
        </authorList>
    </citation>
    <scope>NUCLEOTIDE SEQUENCE</scope>
    <source>
        <strain evidence="4">ChiGjej5B5-22894</strain>
    </source>
</reference>
<evidence type="ECO:0000313" key="4">
    <source>
        <dbReference type="EMBL" id="HJG90660.1"/>
    </source>
</evidence>
<sequence>MLDDVDSTRQQHLSTMQRLILESEDIASFLQDFTELLAGRLAGPGGDRWCAITLLRDRKAATAVSSGPVARELDELQNTFTHGPCMTAIRENTVIRAGDLRTDDRWPDYQRAAVAHGVRSVLGLPFDLDDDAQAGVNIYSEVPHDFAPEMIESIQLETRLAADALRLALRLASQRESEHDLRAAMESRTVIDLAVGVIMGQNRCSQDEAVEILKRASNHRNVKLRDLAAELIASVSTTPPRTAFES</sequence>
<feature type="domain" description="ANTAR" evidence="3">
    <location>
        <begin position="171"/>
        <end position="232"/>
    </location>
</feature>
<keyword evidence="2" id="KW-0804">Transcription</keyword>
<protein>
    <submittedName>
        <fullName evidence="4">GAF and ANTAR domain-containing protein</fullName>
    </submittedName>
</protein>